<evidence type="ECO:0000256" key="1">
    <source>
        <dbReference type="ARBA" id="ARBA00023125"/>
    </source>
</evidence>
<dbReference type="Gene3D" id="1.10.30.10">
    <property type="entry name" value="High mobility group box domain"/>
    <property type="match status" value="1"/>
</dbReference>
<feature type="region of interest" description="Disordered" evidence="4">
    <location>
        <begin position="644"/>
        <end position="667"/>
    </location>
</feature>
<sequence length="675" mass="74093">MAEQGELYKYQTTPGWLQHQPRALSPSPPPGALNHYHHHHPQQLHPPHDSGPSALYGGPSYPLARPPAVYRGYGASPGPTTMQPQGVSFGVQMQAGTSLMHHHHHNHHHQNQNHQGPVLAPLSGASPASQQSALLYMPERHYMMYPPSHDGGGGGGGDGGDSVMGYHYSSGRGGGHNMMRPPARTLSHDQLSDRHYDDPHEYYVRSGRPPPPPAIPHAPVNGLDSPPQRSQPHTTRVAPKNHHRSLPPNVAPYIPANRSSGSPRENLALTPAGNNVKGSSSTATHLVRGSDSPRAAEPECREENSDSQPSPSRNTTTSPTATAAAIATAGATGKTATKAAKAAAGAKRPANSWILYRQEKHPIVLAQNEGITNNEISKVVAEWWRNEPDEVKNVYKSRAEEERRRHRILHPDYKYAPRKNKVRRKRKRKSNKMVDGTESAGESGDKERRYTLQQQQQQYQQLPQQLLHHHQLAQQYRSLQHPNHFHSPQPQPHYGMHQPPLPPPLPPLPPAPSIARATSGDRWYSRSSLEEPFFDTLSSSRRHSADSSSSSSMRYPQYAESDYALTGASSSSRRASEAGYYPLAADGRPNGHGMSVDRMNMGYAAAPPAPTTAEYAYALPRHRPKENEFTFEALGFARFVDETADAPGSDVDPSTDSVYAPDDGPSRTMLMQLAE</sequence>
<dbReference type="Pfam" id="PF00505">
    <property type="entry name" value="HMG_box"/>
    <property type="match status" value="1"/>
</dbReference>
<feature type="region of interest" description="Disordered" evidence="4">
    <location>
        <begin position="100"/>
        <end position="129"/>
    </location>
</feature>
<evidence type="ECO:0000256" key="2">
    <source>
        <dbReference type="ARBA" id="ARBA00023163"/>
    </source>
</evidence>
<proteinExistence type="predicted"/>
<feature type="region of interest" description="Disordered" evidence="4">
    <location>
        <begin position="12"/>
        <end position="60"/>
    </location>
</feature>
<feature type="compositionally biased region" description="Gly residues" evidence="4">
    <location>
        <begin position="150"/>
        <end position="162"/>
    </location>
</feature>
<feature type="region of interest" description="Disordered" evidence="4">
    <location>
        <begin position="409"/>
        <end position="464"/>
    </location>
</feature>
<feature type="domain" description="HMG box" evidence="5">
    <location>
        <begin position="346"/>
        <end position="414"/>
    </location>
</feature>
<evidence type="ECO:0000256" key="4">
    <source>
        <dbReference type="SAM" id="MobiDB-lite"/>
    </source>
</evidence>
<evidence type="ECO:0000259" key="5">
    <source>
        <dbReference type="PROSITE" id="PS50118"/>
    </source>
</evidence>
<keyword evidence="7" id="KW-1185">Reference proteome</keyword>
<dbReference type="GO" id="GO:0000978">
    <property type="term" value="F:RNA polymerase II cis-regulatory region sequence-specific DNA binding"/>
    <property type="evidence" value="ECO:0007669"/>
    <property type="project" value="TreeGrafter"/>
</dbReference>
<feature type="region of interest" description="Disordered" evidence="4">
    <location>
        <begin position="481"/>
        <end position="519"/>
    </location>
</feature>
<feature type="region of interest" description="Disordered" evidence="4">
    <location>
        <begin position="535"/>
        <end position="555"/>
    </location>
</feature>
<dbReference type="EMBL" id="JADGJQ010000035">
    <property type="protein sequence ID" value="KAJ3177151.1"/>
    <property type="molecule type" value="Genomic_DNA"/>
</dbReference>
<dbReference type="AlphaFoldDB" id="A0AAD5TIG7"/>
<accession>A0AAD5TIG7</accession>
<keyword evidence="2" id="KW-0804">Transcription</keyword>
<keyword evidence="3" id="KW-0539">Nucleus</keyword>
<feature type="compositionally biased region" description="Basic and acidic residues" evidence="4">
    <location>
        <begin position="294"/>
        <end position="304"/>
    </location>
</feature>
<reference evidence="6" key="1">
    <citation type="submission" date="2020-05" db="EMBL/GenBank/DDBJ databases">
        <title>Phylogenomic resolution of chytrid fungi.</title>
        <authorList>
            <person name="Stajich J.E."/>
            <person name="Amses K."/>
            <person name="Simmons R."/>
            <person name="Seto K."/>
            <person name="Myers J."/>
            <person name="Bonds A."/>
            <person name="Quandt C.A."/>
            <person name="Barry K."/>
            <person name="Liu P."/>
            <person name="Grigoriev I."/>
            <person name="Longcore J.E."/>
            <person name="James T.Y."/>
        </authorList>
    </citation>
    <scope>NUCLEOTIDE SEQUENCE</scope>
    <source>
        <strain evidence="6">JEL0379</strain>
    </source>
</reference>
<dbReference type="Proteomes" id="UP001212152">
    <property type="component" value="Unassembled WGS sequence"/>
</dbReference>
<dbReference type="GO" id="GO:0005634">
    <property type="term" value="C:nucleus"/>
    <property type="evidence" value="ECO:0007669"/>
    <property type="project" value="UniProtKB-UniRule"/>
</dbReference>
<dbReference type="InterPro" id="IPR036910">
    <property type="entry name" value="HMG_box_dom_sf"/>
</dbReference>
<feature type="compositionally biased region" description="Pro residues" evidence="4">
    <location>
        <begin position="499"/>
        <end position="512"/>
    </location>
</feature>
<dbReference type="PROSITE" id="PS50118">
    <property type="entry name" value="HMG_BOX_2"/>
    <property type="match status" value="1"/>
</dbReference>
<evidence type="ECO:0000313" key="7">
    <source>
        <dbReference type="Proteomes" id="UP001212152"/>
    </source>
</evidence>
<keyword evidence="1 3" id="KW-0238">DNA-binding</keyword>
<comment type="caution">
    <text evidence="6">The sequence shown here is derived from an EMBL/GenBank/DDBJ whole genome shotgun (WGS) entry which is preliminary data.</text>
</comment>
<evidence type="ECO:0000256" key="3">
    <source>
        <dbReference type="PROSITE-ProRule" id="PRU00267"/>
    </source>
</evidence>
<feature type="compositionally biased region" description="Basic and acidic residues" evidence="4">
    <location>
        <begin position="186"/>
        <end position="203"/>
    </location>
</feature>
<feature type="DNA-binding region" description="HMG box" evidence="3">
    <location>
        <begin position="346"/>
        <end position="414"/>
    </location>
</feature>
<feature type="compositionally biased region" description="Low complexity" evidence="4">
    <location>
        <begin position="452"/>
        <end position="464"/>
    </location>
</feature>
<dbReference type="GO" id="GO:0001228">
    <property type="term" value="F:DNA-binding transcription activator activity, RNA polymerase II-specific"/>
    <property type="evidence" value="ECO:0007669"/>
    <property type="project" value="TreeGrafter"/>
</dbReference>
<dbReference type="PANTHER" id="PTHR10270:SF161">
    <property type="entry name" value="SEX-DETERMINING REGION Y PROTEIN"/>
    <property type="match status" value="1"/>
</dbReference>
<dbReference type="SUPFAM" id="SSF47095">
    <property type="entry name" value="HMG-box"/>
    <property type="match status" value="1"/>
</dbReference>
<dbReference type="InterPro" id="IPR009071">
    <property type="entry name" value="HMG_box_dom"/>
</dbReference>
<dbReference type="CDD" id="cd01389">
    <property type="entry name" value="HMG-box_ROX1-like"/>
    <property type="match status" value="1"/>
</dbReference>
<feature type="region of interest" description="Disordered" evidence="4">
    <location>
        <begin position="147"/>
        <end position="320"/>
    </location>
</feature>
<dbReference type="PANTHER" id="PTHR10270">
    <property type="entry name" value="SOX TRANSCRIPTION FACTOR"/>
    <property type="match status" value="1"/>
</dbReference>
<gene>
    <name evidence="6" type="ORF">HDU87_004643</name>
</gene>
<name>A0AAD5TIG7_9FUNG</name>
<dbReference type="InterPro" id="IPR050140">
    <property type="entry name" value="SRY-related_HMG-box_TF-like"/>
</dbReference>
<dbReference type="SMART" id="SM00398">
    <property type="entry name" value="HMG"/>
    <property type="match status" value="1"/>
</dbReference>
<protein>
    <recommendedName>
        <fullName evidence="5">HMG box domain-containing protein</fullName>
    </recommendedName>
</protein>
<organism evidence="6 7">
    <name type="scientific">Geranomyces variabilis</name>
    <dbReference type="NCBI Taxonomy" id="109894"/>
    <lineage>
        <taxon>Eukaryota</taxon>
        <taxon>Fungi</taxon>
        <taxon>Fungi incertae sedis</taxon>
        <taxon>Chytridiomycota</taxon>
        <taxon>Chytridiomycota incertae sedis</taxon>
        <taxon>Chytridiomycetes</taxon>
        <taxon>Spizellomycetales</taxon>
        <taxon>Powellomycetaceae</taxon>
        <taxon>Geranomyces</taxon>
    </lineage>
</organism>
<feature type="compositionally biased region" description="Basic residues" evidence="4">
    <location>
        <begin position="100"/>
        <end position="111"/>
    </location>
</feature>
<feature type="compositionally biased region" description="Polar residues" evidence="4">
    <location>
        <begin position="272"/>
        <end position="284"/>
    </location>
</feature>
<feature type="compositionally biased region" description="Basic residues" evidence="4">
    <location>
        <begin position="416"/>
        <end position="431"/>
    </location>
</feature>
<dbReference type="GO" id="GO:0030154">
    <property type="term" value="P:cell differentiation"/>
    <property type="evidence" value="ECO:0007669"/>
    <property type="project" value="TreeGrafter"/>
</dbReference>
<evidence type="ECO:0000313" key="6">
    <source>
        <dbReference type="EMBL" id="KAJ3177151.1"/>
    </source>
</evidence>